<dbReference type="Pfam" id="PF26395">
    <property type="entry name" value="E2-CBASS"/>
    <property type="match status" value="1"/>
</dbReference>
<gene>
    <name evidence="2" type="ORF">D2V17_09065</name>
</gene>
<name>A0A3A1P4S1_9SPHN</name>
<keyword evidence="3" id="KW-1185">Reference proteome</keyword>
<dbReference type="AlphaFoldDB" id="A0A3A1P4S1"/>
<reference evidence="2 3" key="1">
    <citation type="submission" date="2018-08" db="EMBL/GenBank/DDBJ databases">
        <title>Erythrobacter zhengii sp.nov., a bacterium isolated from deep-sea sediment.</title>
        <authorList>
            <person name="Fang C."/>
            <person name="Wu Y.-H."/>
            <person name="Sun C."/>
            <person name="Wang H."/>
            <person name="Cheng H."/>
            <person name="Meng F.-X."/>
            <person name="Wang C.-S."/>
            <person name="Xu X.-W."/>
        </authorList>
    </citation>
    <scope>NUCLEOTIDE SEQUENCE [LARGE SCALE GENOMIC DNA]</scope>
    <source>
        <strain evidence="2 3">CCTCC AB 2015396</strain>
    </source>
</reference>
<sequence length="231" mass="26578">MARVINAAPPLPLWQQDRLLRRDWPFRTVLLGKDLALWRGRVYGLSQGYEVSILYVRRHFQNGFEYAHAWFPEVRILSPRVERRAEDPDTPIPHVYDELDDPNLCLFDPACGGWDTSQAIGATTVPWIAEWLRFYEAWHATGIWHGGGRNHGASQPPKTFGNGRSGWQQLLHRTSTVTGMDTSRLTVATIEQRQSGRVDRRMLADRLRDIDFSRLRNPINDPVAELLRRAA</sequence>
<evidence type="ECO:0000313" key="3">
    <source>
        <dbReference type="Proteomes" id="UP000265366"/>
    </source>
</evidence>
<feature type="domain" description="Type II CBASS E2 protein" evidence="1">
    <location>
        <begin position="16"/>
        <end position="151"/>
    </location>
</feature>
<dbReference type="InterPro" id="IPR058588">
    <property type="entry name" value="E2-CBASS"/>
</dbReference>
<dbReference type="Proteomes" id="UP000265366">
    <property type="component" value="Unassembled WGS sequence"/>
</dbReference>
<evidence type="ECO:0000313" key="2">
    <source>
        <dbReference type="EMBL" id="RIV87029.1"/>
    </source>
</evidence>
<organism evidence="2 3">
    <name type="scientific">Aurantiacibacter xanthus</name>
    <dbReference type="NCBI Taxonomy" id="1784712"/>
    <lineage>
        <taxon>Bacteria</taxon>
        <taxon>Pseudomonadati</taxon>
        <taxon>Pseudomonadota</taxon>
        <taxon>Alphaproteobacteria</taxon>
        <taxon>Sphingomonadales</taxon>
        <taxon>Erythrobacteraceae</taxon>
        <taxon>Aurantiacibacter</taxon>
    </lineage>
</organism>
<accession>A0A3A1P4S1</accession>
<evidence type="ECO:0000259" key="1">
    <source>
        <dbReference type="Pfam" id="PF26395"/>
    </source>
</evidence>
<dbReference type="RefSeq" id="WP_119592686.1">
    <property type="nucleotide sequence ID" value="NZ_QXFM01000082.1"/>
</dbReference>
<protein>
    <recommendedName>
        <fullName evidence="1">Type II CBASS E2 protein domain-containing protein</fullName>
    </recommendedName>
</protein>
<proteinExistence type="predicted"/>
<dbReference type="OrthoDB" id="4736406at2"/>
<dbReference type="EMBL" id="QXFM01000082">
    <property type="protein sequence ID" value="RIV87029.1"/>
    <property type="molecule type" value="Genomic_DNA"/>
</dbReference>
<comment type="caution">
    <text evidence="2">The sequence shown here is derived from an EMBL/GenBank/DDBJ whole genome shotgun (WGS) entry which is preliminary data.</text>
</comment>